<reference evidence="2" key="2">
    <citation type="submission" date="2023-07" db="EMBL/GenBank/DDBJ databases">
        <title>Genomic analysis of Rhodococcus opacus VOC-14 with glycol ethers degradation activity.</title>
        <authorList>
            <person name="Narkevich D.A."/>
            <person name="Hlushen A.M."/>
            <person name="Akhremchuk A.E."/>
            <person name="Sikolenko M.A."/>
            <person name="Valentovich L.N."/>
        </authorList>
    </citation>
    <scope>NUCLEOTIDE SEQUENCE</scope>
    <source>
        <strain evidence="2">VOC-14</strain>
    </source>
</reference>
<dbReference type="Proteomes" id="UP001231166">
    <property type="component" value="Chromosome"/>
</dbReference>
<dbReference type="EMBL" id="CP130953">
    <property type="protein sequence ID" value="WLF49008.1"/>
    <property type="molecule type" value="Genomic_DNA"/>
</dbReference>
<name>A0AAX3YIH9_RHOOP</name>
<dbReference type="Proteomes" id="UP001066327">
    <property type="component" value="Unassembled WGS sequence"/>
</dbReference>
<reference evidence="1" key="1">
    <citation type="submission" date="2022-12" db="EMBL/GenBank/DDBJ databases">
        <authorList>
            <person name="Krivoruchko A.V."/>
            <person name="Elkin A."/>
        </authorList>
    </citation>
    <scope>NUCLEOTIDE SEQUENCE</scope>
    <source>
        <strain evidence="1">IEGM 249</strain>
    </source>
</reference>
<proteinExistence type="predicted"/>
<sequence>MSRAELLRKYSGLSRDIHTVSPMVEQIEAAMQGDKPVYKSVGRKRDPVLVGHSTYSPGARFHPRLSEALDFAKEIRTTVPDSRWLEENARIDYIHSNLPARKRLDYDPDGHSLNVIGMDHASRVEDYRLGLDVGVTGPVGVRCVVLVDPLAPTYAPKLPWSMTEDGEVTPSVVAFPVPFGYSTERIARQVMHYFASQCHWCGCRGIPFGVLVSAGSTTYLFPVCGTCWWEYTNDVHGGCEISLVGNDGEDFGTGWPADEHR</sequence>
<accession>A0AAX3YIH9</accession>
<keyword evidence="3" id="KW-1185">Reference proteome</keyword>
<dbReference type="EMBL" id="JAPWIS010000008">
    <property type="protein sequence ID" value="MCZ4585351.1"/>
    <property type="molecule type" value="Genomic_DNA"/>
</dbReference>
<gene>
    <name evidence="1" type="ORF">O4328_16845</name>
    <name evidence="2" type="ORF">Q5707_08490</name>
</gene>
<evidence type="ECO:0000313" key="4">
    <source>
        <dbReference type="Proteomes" id="UP001231166"/>
    </source>
</evidence>
<evidence type="ECO:0000313" key="1">
    <source>
        <dbReference type="EMBL" id="MCZ4585351.1"/>
    </source>
</evidence>
<evidence type="ECO:0000313" key="2">
    <source>
        <dbReference type="EMBL" id="WLF49008.1"/>
    </source>
</evidence>
<dbReference type="AlphaFoldDB" id="A0AAX3YIH9"/>
<dbReference type="RefSeq" id="WP_269591400.1">
    <property type="nucleotide sequence ID" value="NZ_CP130953.1"/>
</dbReference>
<evidence type="ECO:0000313" key="3">
    <source>
        <dbReference type="Proteomes" id="UP001066327"/>
    </source>
</evidence>
<organism evidence="2 4">
    <name type="scientific">Rhodococcus opacus</name>
    <name type="common">Nocardia opaca</name>
    <dbReference type="NCBI Taxonomy" id="37919"/>
    <lineage>
        <taxon>Bacteria</taxon>
        <taxon>Bacillati</taxon>
        <taxon>Actinomycetota</taxon>
        <taxon>Actinomycetes</taxon>
        <taxon>Mycobacteriales</taxon>
        <taxon>Nocardiaceae</taxon>
        <taxon>Rhodococcus</taxon>
    </lineage>
</organism>
<protein>
    <submittedName>
        <fullName evidence="2">Uncharacterized protein</fullName>
    </submittedName>
</protein>